<accession>A0ABQ9FZB6</accession>
<evidence type="ECO:0000313" key="3">
    <source>
        <dbReference type="Proteomes" id="UP001159363"/>
    </source>
</evidence>
<evidence type="ECO:0000313" key="2">
    <source>
        <dbReference type="EMBL" id="KAJ8865596.1"/>
    </source>
</evidence>
<name>A0ABQ9FZB6_9NEOP</name>
<organism evidence="2 3">
    <name type="scientific">Dryococelus australis</name>
    <dbReference type="NCBI Taxonomy" id="614101"/>
    <lineage>
        <taxon>Eukaryota</taxon>
        <taxon>Metazoa</taxon>
        <taxon>Ecdysozoa</taxon>
        <taxon>Arthropoda</taxon>
        <taxon>Hexapoda</taxon>
        <taxon>Insecta</taxon>
        <taxon>Pterygota</taxon>
        <taxon>Neoptera</taxon>
        <taxon>Polyneoptera</taxon>
        <taxon>Phasmatodea</taxon>
        <taxon>Verophasmatodea</taxon>
        <taxon>Anareolatae</taxon>
        <taxon>Phasmatidae</taxon>
        <taxon>Eurycanthinae</taxon>
        <taxon>Dryococelus</taxon>
    </lineage>
</organism>
<proteinExistence type="predicted"/>
<reference evidence="2 3" key="1">
    <citation type="submission" date="2023-02" db="EMBL/GenBank/DDBJ databases">
        <title>LHISI_Scaffold_Assembly.</title>
        <authorList>
            <person name="Stuart O.P."/>
            <person name="Cleave R."/>
            <person name="Magrath M.J.L."/>
            <person name="Mikheyev A.S."/>
        </authorList>
    </citation>
    <scope>NUCLEOTIDE SEQUENCE [LARGE SCALE GENOMIC DNA]</scope>
    <source>
        <strain evidence="2">Daus_M_001</strain>
        <tissue evidence="2">Leg muscle</tissue>
    </source>
</reference>
<comment type="caution">
    <text evidence="2">The sequence shown here is derived from an EMBL/GenBank/DDBJ whole genome shotgun (WGS) entry which is preliminary data.</text>
</comment>
<evidence type="ECO:0000256" key="1">
    <source>
        <dbReference type="SAM" id="MobiDB-lite"/>
    </source>
</evidence>
<dbReference type="EMBL" id="JARBHB010000017">
    <property type="protein sequence ID" value="KAJ8865596.1"/>
    <property type="molecule type" value="Genomic_DNA"/>
</dbReference>
<protein>
    <submittedName>
        <fullName evidence="2">Uncharacterized protein</fullName>
    </submittedName>
</protein>
<dbReference type="Proteomes" id="UP001159363">
    <property type="component" value="Chromosome 16"/>
</dbReference>
<keyword evidence="3" id="KW-1185">Reference proteome</keyword>
<feature type="region of interest" description="Disordered" evidence="1">
    <location>
        <begin position="70"/>
        <end position="113"/>
    </location>
</feature>
<gene>
    <name evidence="2" type="ORF">PR048_033116</name>
</gene>
<sequence>MLRFCYFWTRIQTSSSRRQYLMPYFRMSSPNNIISCFKACGLFPLNPEAIPETVFAQSILREVPVQLESDATDKEPILPSNPPRPLTSERFPEASDSSNIIPGNLKRLHSSTPTSAVNVQLNETQAKLAIRVSHHTVTSDSNNDDYYNDVPLSQLQAKTSLQQLMQTPIKTNETSAIIRAKAINYSGKPVPKELFDGNNKNEKSVKSDVRIAIVQWWNQGGIAMAVGWTGWLICQSALVAESGITRSASD</sequence>